<protein>
    <recommendedName>
        <fullName evidence="10">Fluoride-specific ion channel</fullName>
    </recommendedName>
</protein>
<dbReference type="OrthoDB" id="4966243at2"/>
<comment type="subcellular location">
    <subcellularLocation>
        <location evidence="1">Cell membrane</location>
        <topology evidence="1">Multi-pass membrane protein</topology>
    </subcellularLocation>
</comment>
<evidence type="ECO:0000256" key="3">
    <source>
        <dbReference type="ARBA" id="ARBA00022692"/>
    </source>
</evidence>
<evidence type="ECO:0000256" key="10">
    <source>
        <dbReference type="RuleBase" id="RU004340"/>
    </source>
</evidence>
<keyword evidence="6" id="KW-0407">Ion channel</keyword>
<evidence type="ECO:0000256" key="4">
    <source>
        <dbReference type="ARBA" id="ARBA00022989"/>
    </source>
</evidence>
<evidence type="ECO:0000256" key="2">
    <source>
        <dbReference type="ARBA" id="ARBA00022475"/>
    </source>
</evidence>
<evidence type="ECO:0000256" key="1">
    <source>
        <dbReference type="ARBA" id="ARBA00004651"/>
    </source>
</evidence>
<evidence type="ECO:0000313" key="12">
    <source>
        <dbReference type="Proteomes" id="UP000078292"/>
    </source>
</evidence>
<organism evidence="11 12">
    <name type="scientific">Enteractinococcus helveticum</name>
    <dbReference type="NCBI Taxonomy" id="1837282"/>
    <lineage>
        <taxon>Bacteria</taxon>
        <taxon>Bacillati</taxon>
        <taxon>Actinomycetota</taxon>
        <taxon>Actinomycetes</taxon>
        <taxon>Micrococcales</taxon>
        <taxon>Micrococcaceae</taxon>
    </lineage>
</organism>
<sequence>MARRAPKPRALTLLAVAVGGGFGALARVYLPWPTLFAAPMHAFDPLPLTIINFFGAALLGFVTGIATTRQWPEPLAKGISTGFFGSFTSMSALAVVVSALSFGQAIFTDAPSVPNILASFGVVLGIVVFLWLTTWITIGTIKLGTRVGRGD</sequence>
<keyword evidence="6" id="KW-0406">Ion transport</keyword>
<keyword evidence="4 10" id="KW-1133">Transmembrane helix</keyword>
<evidence type="ECO:0000256" key="7">
    <source>
        <dbReference type="ARBA" id="ARBA00035120"/>
    </source>
</evidence>
<dbReference type="GO" id="GO:0034220">
    <property type="term" value="P:monoatomic ion transmembrane transport"/>
    <property type="evidence" value="ECO:0007669"/>
    <property type="project" value="UniProtKB-KW"/>
</dbReference>
<dbReference type="GO" id="GO:0005886">
    <property type="term" value="C:plasma membrane"/>
    <property type="evidence" value="ECO:0007669"/>
    <property type="project" value="UniProtKB-SubCell"/>
</dbReference>
<comment type="function">
    <text evidence="9">Fluoride-specific ion channel. Important for reducing fluoride concentration in the cell, thus reducing its toxicity.</text>
</comment>
<keyword evidence="6" id="KW-0813">Transport</keyword>
<comment type="similarity">
    <text evidence="7 10">Belongs to the fluoride channel Fluc/FEX (TC 1.A.43) family.</text>
</comment>
<accession>A0A1B7M1U1</accession>
<dbReference type="InterPro" id="IPR003691">
    <property type="entry name" value="FluC"/>
</dbReference>
<comment type="catalytic activity">
    <reaction evidence="8">
        <text>fluoride(in) = fluoride(out)</text>
        <dbReference type="Rhea" id="RHEA:76159"/>
        <dbReference type="ChEBI" id="CHEBI:17051"/>
    </reaction>
    <physiologicalReaction direction="left-to-right" evidence="8">
        <dbReference type="Rhea" id="RHEA:76160"/>
    </physiologicalReaction>
</comment>
<comment type="caution">
    <text evidence="11">The sequence shown here is derived from an EMBL/GenBank/DDBJ whole genome shotgun (WGS) entry which is preliminary data.</text>
</comment>
<evidence type="ECO:0000256" key="8">
    <source>
        <dbReference type="ARBA" id="ARBA00035585"/>
    </source>
</evidence>
<feature type="transmembrane region" description="Helical" evidence="10">
    <location>
        <begin position="83"/>
        <end position="107"/>
    </location>
</feature>
<dbReference type="Pfam" id="PF02537">
    <property type="entry name" value="CRCB"/>
    <property type="match status" value="1"/>
</dbReference>
<keyword evidence="2 10" id="KW-1003">Cell membrane</keyword>
<feature type="transmembrane region" description="Helical" evidence="10">
    <location>
        <begin position="113"/>
        <end position="136"/>
    </location>
</feature>
<evidence type="ECO:0000256" key="5">
    <source>
        <dbReference type="ARBA" id="ARBA00023136"/>
    </source>
</evidence>
<dbReference type="STRING" id="1837282.A6F49_06415"/>
<evidence type="ECO:0000256" key="6">
    <source>
        <dbReference type="ARBA" id="ARBA00023303"/>
    </source>
</evidence>
<dbReference type="EMBL" id="LXEY01000011">
    <property type="protein sequence ID" value="OAV62566.1"/>
    <property type="molecule type" value="Genomic_DNA"/>
</dbReference>
<dbReference type="AlphaFoldDB" id="A0A1B7M1U1"/>
<feature type="transmembrane region" description="Helical" evidence="10">
    <location>
        <begin position="50"/>
        <end position="71"/>
    </location>
</feature>
<gene>
    <name evidence="11" type="ORF">A6F49_06415</name>
</gene>
<proteinExistence type="inferred from homology"/>
<name>A0A1B7M1U1_9MICC</name>
<evidence type="ECO:0000256" key="9">
    <source>
        <dbReference type="ARBA" id="ARBA00049940"/>
    </source>
</evidence>
<keyword evidence="12" id="KW-1185">Reference proteome</keyword>
<dbReference type="RefSeq" id="WP_052504700.1">
    <property type="nucleotide sequence ID" value="NZ_LXEY01000011.1"/>
</dbReference>
<keyword evidence="3 10" id="KW-0812">Transmembrane</keyword>
<keyword evidence="5 10" id="KW-0472">Membrane</keyword>
<dbReference type="Proteomes" id="UP000078292">
    <property type="component" value="Unassembled WGS sequence"/>
</dbReference>
<reference evidence="11 12" key="1">
    <citation type="submission" date="2016-04" db="EMBL/GenBank/DDBJ databases">
        <title>First whole genome shotgun sequence of the bacterium Enteractinococcus sp. strain UASWS1574.</title>
        <authorList>
            <person name="Crovadore J."/>
            <person name="Chablais R."/>
            <person name="Lefort F."/>
        </authorList>
    </citation>
    <scope>NUCLEOTIDE SEQUENCE [LARGE SCALE GENOMIC DNA]</scope>
    <source>
        <strain evidence="11 12">UASWS1574</strain>
    </source>
</reference>
<evidence type="ECO:0000313" key="11">
    <source>
        <dbReference type="EMBL" id="OAV62566.1"/>
    </source>
</evidence>